<evidence type="ECO:0000256" key="2">
    <source>
        <dbReference type="ARBA" id="ARBA00012776"/>
    </source>
</evidence>
<dbReference type="GO" id="GO:0004488">
    <property type="term" value="F:methylenetetrahydrofolate dehydrogenase (NADP+) activity"/>
    <property type="evidence" value="ECO:0007669"/>
    <property type="project" value="InterPro"/>
</dbReference>
<evidence type="ECO:0000313" key="11">
    <source>
        <dbReference type="Proteomes" id="UP001205105"/>
    </source>
</evidence>
<proteinExistence type="inferred from homology"/>
<keyword evidence="6" id="KW-0511">Multifunctional enzyme</keyword>
<feature type="domain" description="Tetrahydrofolate dehydrogenase/cyclohydrolase NAD(P)-binding" evidence="9">
    <location>
        <begin position="176"/>
        <end position="230"/>
    </location>
</feature>
<dbReference type="InterPro" id="IPR046346">
    <property type="entry name" value="Aminoacid_DH-like_N_sf"/>
</dbReference>
<feature type="compositionally biased region" description="Low complexity" evidence="7">
    <location>
        <begin position="413"/>
        <end position="452"/>
    </location>
</feature>
<evidence type="ECO:0000256" key="7">
    <source>
        <dbReference type="SAM" id="MobiDB-lite"/>
    </source>
</evidence>
<evidence type="ECO:0000256" key="1">
    <source>
        <dbReference type="ARBA" id="ARBA00011738"/>
    </source>
</evidence>
<dbReference type="SUPFAM" id="SSF53223">
    <property type="entry name" value="Aminoacid dehydrogenase-like, N-terminal domain"/>
    <property type="match status" value="1"/>
</dbReference>
<evidence type="ECO:0000256" key="3">
    <source>
        <dbReference type="ARBA" id="ARBA00022563"/>
    </source>
</evidence>
<sequence>MAVLPRHLVHTSTATSIGEEPASAAAAATAPAAAGQAHVLDGRGMAAAWQEELAHDVQDVCARGGRPPGLGVVLVGSRPDSLLYVSRKREACEKVGMFVEVRQLSARVTQRQLEGAVTALCADRRIDGVLVQLPLPPHIDEEAIIEQFDPQKDVDGFHPINMGRILMRGRAARFIPCTALGVIELLQRSGVAMRGKSVVVMGDSNIVGMPLAMLFRDAGAATVTVLHRTSYRELFEDAASTERADQRAAADACLPRLPGHVAAHAAGFEAGSSRGAGGGAAAGEGQDGGGSHRFQVDYSSALRQAYSQTGAAGAVPADQQQHIQQQQQQQAGPADTPQRHHGAHSSRGQQGLPQQQSSGSPGVSELPGITRTADILVVAVGYPNLVRREWVKPGAVVIDVGINVVPRHGTEQEAQQGAAAQQQGAAAQQQQQRAAAGGEAALQRSQQQARQRPPVVNDYCTPDGASRLGGWSEQDSAAQQPWHVVGDVDFCDVAPVAAALTPVPGGVGPMTIAAVLHNTVQAARYNLGLEKQELR</sequence>
<comment type="subunit">
    <text evidence="1">Homodimer.</text>
</comment>
<feature type="domain" description="Tetrahydrofolate dehydrogenase/cyclohydrolase NAD(P)-binding" evidence="9">
    <location>
        <begin position="481"/>
        <end position="525"/>
    </location>
</feature>
<dbReference type="Pfam" id="PF02882">
    <property type="entry name" value="THF_DHG_CYH_C"/>
    <property type="match status" value="3"/>
</dbReference>
<dbReference type="EMBL" id="JADXDR010000020">
    <property type="protein sequence ID" value="KAI7845206.1"/>
    <property type="molecule type" value="Genomic_DNA"/>
</dbReference>
<dbReference type="InterPro" id="IPR020867">
    <property type="entry name" value="THF_DH/CycHdrlase_CS"/>
</dbReference>
<dbReference type="InterPro" id="IPR020630">
    <property type="entry name" value="THF_DH/CycHdrlase_cat_dom"/>
</dbReference>
<dbReference type="PANTHER" id="PTHR48099:SF27">
    <property type="entry name" value="BIFUNCTIONAL PROTEIN FOLD 2"/>
    <property type="match status" value="1"/>
</dbReference>
<dbReference type="Gene3D" id="3.40.50.720">
    <property type="entry name" value="NAD(P)-binding Rossmann-like Domain"/>
    <property type="match status" value="2"/>
</dbReference>
<dbReference type="Gene3D" id="3.40.50.10860">
    <property type="entry name" value="Leucine Dehydrogenase, chain A, domain 1"/>
    <property type="match status" value="1"/>
</dbReference>
<feature type="region of interest" description="Disordered" evidence="7">
    <location>
        <begin position="309"/>
        <end position="367"/>
    </location>
</feature>
<dbReference type="PROSITE" id="PS00767">
    <property type="entry name" value="THF_DHG_CYH_2"/>
    <property type="match status" value="1"/>
</dbReference>
<dbReference type="PRINTS" id="PR00085">
    <property type="entry name" value="THFDHDRGNASE"/>
</dbReference>
<dbReference type="InterPro" id="IPR036291">
    <property type="entry name" value="NAD(P)-bd_dom_sf"/>
</dbReference>
<feature type="domain" description="Tetrahydrofolate dehydrogenase/cyclohydrolase catalytic" evidence="8">
    <location>
        <begin position="40"/>
        <end position="155"/>
    </location>
</feature>
<dbReference type="GO" id="GO:0005829">
    <property type="term" value="C:cytosol"/>
    <property type="evidence" value="ECO:0007669"/>
    <property type="project" value="TreeGrafter"/>
</dbReference>
<dbReference type="SUPFAM" id="SSF51735">
    <property type="entry name" value="NAD(P)-binding Rossmann-fold domains"/>
    <property type="match status" value="1"/>
</dbReference>
<feature type="compositionally biased region" description="Gly residues" evidence="7">
    <location>
        <begin position="274"/>
        <end position="291"/>
    </location>
</feature>
<evidence type="ECO:0000259" key="8">
    <source>
        <dbReference type="Pfam" id="PF00763"/>
    </source>
</evidence>
<dbReference type="InterPro" id="IPR020631">
    <property type="entry name" value="THF_DH/CycHdrlase_NAD-bd_dom"/>
</dbReference>
<dbReference type="GO" id="GO:0035999">
    <property type="term" value="P:tetrahydrofolate interconversion"/>
    <property type="evidence" value="ECO:0007669"/>
    <property type="project" value="TreeGrafter"/>
</dbReference>
<evidence type="ECO:0000313" key="10">
    <source>
        <dbReference type="EMBL" id="KAI7845206.1"/>
    </source>
</evidence>
<dbReference type="GO" id="GO:0004477">
    <property type="term" value="F:methenyltetrahydrofolate cyclohydrolase activity"/>
    <property type="evidence" value="ECO:0007669"/>
    <property type="project" value="UniProtKB-EC"/>
</dbReference>
<comment type="caution">
    <text evidence="10">The sequence shown here is derived from an EMBL/GenBank/DDBJ whole genome shotgun (WGS) entry which is preliminary data.</text>
</comment>
<evidence type="ECO:0000259" key="9">
    <source>
        <dbReference type="Pfam" id="PF02882"/>
    </source>
</evidence>
<dbReference type="PANTHER" id="PTHR48099">
    <property type="entry name" value="C-1-TETRAHYDROFOLATE SYNTHASE, CYTOPLASMIC-RELATED"/>
    <property type="match status" value="1"/>
</dbReference>
<reference evidence="10" key="1">
    <citation type="submission" date="2020-11" db="EMBL/GenBank/DDBJ databases">
        <title>Chlorella ohadii genome sequencing and assembly.</title>
        <authorList>
            <person name="Murik O."/>
            <person name="Treves H."/>
            <person name="Kedem I."/>
            <person name="Shotland Y."/>
            <person name="Kaplan A."/>
        </authorList>
    </citation>
    <scope>NUCLEOTIDE SEQUENCE</scope>
    <source>
        <strain evidence="10">1</strain>
    </source>
</reference>
<dbReference type="AlphaFoldDB" id="A0AAD5DZG6"/>
<feature type="region of interest" description="Disordered" evidence="7">
    <location>
        <begin position="413"/>
        <end position="475"/>
    </location>
</feature>
<gene>
    <name evidence="10" type="ORF">COHA_001250</name>
</gene>
<keyword evidence="5" id="KW-0560">Oxidoreductase</keyword>
<feature type="domain" description="Tetrahydrofolate dehydrogenase/cyclohydrolase NAD(P)-binding" evidence="9">
    <location>
        <begin position="365"/>
        <end position="410"/>
    </location>
</feature>
<dbReference type="InterPro" id="IPR000672">
    <property type="entry name" value="THF_DH/CycHdrlase"/>
</dbReference>
<protein>
    <recommendedName>
        <fullName evidence="2">methenyltetrahydrofolate cyclohydrolase</fullName>
        <ecNumber evidence="2">3.5.4.9</ecNumber>
    </recommendedName>
</protein>
<keyword evidence="3" id="KW-0554">One-carbon metabolism</keyword>
<dbReference type="EC" id="3.5.4.9" evidence="2"/>
<evidence type="ECO:0000256" key="5">
    <source>
        <dbReference type="ARBA" id="ARBA00023002"/>
    </source>
</evidence>
<feature type="compositionally biased region" description="Low complexity" evidence="7">
    <location>
        <begin position="345"/>
        <end position="362"/>
    </location>
</feature>
<keyword evidence="11" id="KW-1185">Reference proteome</keyword>
<feature type="region of interest" description="Disordered" evidence="7">
    <location>
        <begin position="273"/>
        <end position="294"/>
    </location>
</feature>
<dbReference type="HAMAP" id="MF_01576">
    <property type="entry name" value="THF_DHG_CYH"/>
    <property type="match status" value="1"/>
</dbReference>
<name>A0AAD5DZG6_9CHLO</name>
<organism evidence="10 11">
    <name type="scientific">Chlorella ohadii</name>
    <dbReference type="NCBI Taxonomy" id="2649997"/>
    <lineage>
        <taxon>Eukaryota</taxon>
        <taxon>Viridiplantae</taxon>
        <taxon>Chlorophyta</taxon>
        <taxon>core chlorophytes</taxon>
        <taxon>Trebouxiophyceae</taxon>
        <taxon>Chlorellales</taxon>
        <taxon>Chlorellaceae</taxon>
        <taxon>Chlorella clade</taxon>
        <taxon>Chlorella</taxon>
    </lineage>
</organism>
<evidence type="ECO:0000256" key="4">
    <source>
        <dbReference type="ARBA" id="ARBA00022801"/>
    </source>
</evidence>
<feature type="compositionally biased region" description="Low complexity" evidence="7">
    <location>
        <begin position="319"/>
        <end position="330"/>
    </location>
</feature>
<dbReference type="Proteomes" id="UP001205105">
    <property type="component" value="Unassembled WGS sequence"/>
</dbReference>
<dbReference type="FunFam" id="3.40.50.10860:FF:000005">
    <property type="entry name" value="C-1-tetrahydrofolate synthase, cytoplasmic, putative"/>
    <property type="match status" value="1"/>
</dbReference>
<dbReference type="Pfam" id="PF00763">
    <property type="entry name" value="THF_DHG_CYH"/>
    <property type="match status" value="1"/>
</dbReference>
<keyword evidence="4" id="KW-0378">Hydrolase</keyword>
<accession>A0AAD5DZG6</accession>
<evidence type="ECO:0000256" key="6">
    <source>
        <dbReference type="ARBA" id="ARBA00023268"/>
    </source>
</evidence>